<keyword evidence="6" id="KW-0418">Kinase</keyword>
<organism evidence="10 11">
    <name type="scientific">Pacificitalea manganoxidans</name>
    <dbReference type="NCBI Taxonomy" id="1411902"/>
    <lineage>
        <taxon>Bacteria</taxon>
        <taxon>Pseudomonadati</taxon>
        <taxon>Pseudomonadota</taxon>
        <taxon>Alphaproteobacteria</taxon>
        <taxon>Rhodobacterales</taxon>
        <taxon>Paracoccaceae</taxon>
        <taxon>Pacificitalea</taxon>
    </lineage>
</organism>
<dbReference type="Pfam" id="PF07568">
    <property type="entry name" value="HisKA_2"/>
    <property type="match status" value="1"/>
</dbReference>
<dbReference type="InterPro" id="IPR036890">
    <property type="entry name" value="HATPase_C_sf"/>
</dbReference>
<dbReference type="AlphaFoldDB" id="A0A291M0R4"/>
<comment type="catalytic activity">
    <reaction evidence="1">
        <text>ATP + protein L-histidine = ADP + protein N-phospho-L-histidine.</text>
        <dbReference type="EC" id="2.7.13.3"/>
    </reaction>
</comment>
<keyword evidence="11" id="KW-1185">Reference proteome</keyword>
<dbReference type="PANTHER" id="PTHR41523:SF8">
    <property type="entry name" value="ETHYLENE RESPONSE SENSOR PROTEIN"/>
    <property type="match status" value="1"/>
</dbReference>
<feature type="transmembrane region" description="Helical" evidence="8">
    <location>
        <begin position="56"/>
        <end position="77"/>
    </location>
</feature>
<dbReference type="OrthoDB" id="9767435at2"/>
<feature type="transmembrane region" description="Helical" evidence="8">
    <location>
        <begin position="84"/>
        <end position="110"/>
    </location>
</feature>
<evidence type="ECO:0000259" key="9">
    <source>
        <dbReference type="SMART" id="SM00911"/>
    </source>
</evidence>
<keyword evidence="8" id="KW-1133">Transmembrane helix</keyword>
<keyword evidence="4" id="KW-0808">Transferase</keyword>
<evidence type="ECO:0000256" key="4">
    <source>
        <dbReference type="ARBA" id="ARBA00022679"/>
    </source>
</evidence>
<name>A0A291M0R4_9RHOB</name>
<reference evidence="10 11" key="1">
    <citation type="submission" date="2017-05" db="EMBL/GenBank/DDBJ databases">
        <title>Comparative genomic and metabolic analysis of manganese-oxidizing mechanisms in Celeribater manganoxidans DY25T: its adaption to the environment of polymetallic nodule.</title>
        <authorList>
            <person name="Wang X."/>
        </authorList>
    </citation>
    <scope>NUCLEOTIDE SEQUENCE [LARGE SCALE GENOMIC DNA]</scope>
    <source>
        <strain evidence="10 11">DY25</strain>
    </source>
</reference>
<dbReference type="GO" id="GO:0005524">
    <property type="term" value="F:ATP binding"/>
    <property type="evidence" value="ECO:0007669"/>
    <property type="project" value="UniProtKB-KW"/>
</dbReference>
<feature type="transmembrane region" description="Helical" evidence="8">
    <location>
        <begin position="30"/>
        <end position="50"/>
    </location>
</feature>
<evidence type="ECO:0000256" key="8">
    <source>
        <dbReference type="SAM" id="Phobius"/>
    </source>
</evidence>
<dbReference type="GO" id="GO:0004673">
    <property type="term" value="F:protein histidine kinase activity"/>
    <property type="evidence" value="ECO:0007669"/>
    <property type="project" value="UniProtKB-EC"/>
</dbReference>
<sequence length="366" mass="40012">MQDVRATKWQSSRLGTMGEIDIPDRVHRYVPLWVTQIAVAVSCAVLAFATRGAVDALFSGAGPFALTIPFVLFATLFARWQAGVLTLCLSMLYAWYFVLPVQSSFAFAVGSDAPRVVVNITSGFAVVALAEMFRRTVRRAVEERDAQVRERQLYLEEFDHRVKNNFAMVASLIRMESRRPGITEDARQSLNAIHGRVASISRAHQALYRREGGVQEVAMQTYLGELCTSLEQALLEGRRIRLQTHIAPVAVPRDRAISIGLLVNELVTNAVKHAFPEGRPTRADGDAITVTLAPGEPVAGADGAPDTTPPLRLVIEDNGIGTGTTERRDGSLGHQLIAAFAVQAQGTLREETPAQGTRFVFDFDAV</sequence>
<keyword evidence="7" id="KW-0067">ATP-binding</keyword>
<dbReference type="KEGG" id="cmag:CBW24_11120"/>
<protein>
    <recommendedName>
        <fullName evidence="2">histidine kinase</fullName>
        <ecNumber evidence="2">2.7.13.3</ecNumber>
    </recommendedName>
</protein>
<dbReference type="EMBL" id="CP021404">
    <property type="protein sequence ID" value="ATI42500.1"/>
    <property type="molecule type" value="Genomic_DNA"/>
</dbReference>
<keyword evidence="3" id="KW-0597">Phosphoprotein</keyword>
<dbReference type="InterPro" id="IPR011495">
    <property type="entry name" value="Sig_transdc_His_kin_sub2_dim/P"/>
</dbReference>
<dbReference type="RefSeq" id="WP_097373623.1">
    <property type="nucleotide sequence ID" value="NZ_CP021404.1"/>
</dbReference>
<gene>
    <name evidence="10" type="ORF">CBW24_11120</name>
</gene>
<feature type="domain" description="Signal transduction histidine kinase HWE region" evidence="9">
    <location>
        <begin position="157"/>
        <end position="248"/>
    </location>
</feature>
<evidence type="ECO:0000313" key="11">
    <source>
        <dbReference type="Proteomes" id="UP000219050"/>
    </source>
</evidence>
<dbReference type="Gene3D" id="3.30.450.20">
    <property type="entry name" value="PAS domain"/>
    <property type="match status" value="1"/>
</dbReference>
<accession>A0A291M0R4</accession>
<evidence type="ECO:0000256" key="7">
    <source>
        <dbReference type="ARBA" id="ARBA00022840"/>
    </source>
</evidence>
<evidence type="ECO:0000256" key="3">
    <source>
        <dbReference type="ARBA" id="ARBA00022553"/>
    </source>
</evidence>
<keyword evidence="8" id="KW-0812">Transmembrane</keyword>
<dbReference type="Proteomes" id="UP000219050">
    <property type="component" value="Chromosome"/>
</dbReference>
<dbReference type="InterPro" id="IPR011102">
    <property type="entry name" value="Sig_transdc_His_kinase_HWE"/>
</dbReference>
<proteinExistence type="predicted"/>
<evidence type="ECO:0000256" key="2">
    <source>
        <dbReference type="ARBA" id="ARBA00012438"/>
    </source>
</evidence>
<dbReference type="SMART" id="SM00911">
    <property type="entry name" value="HWE_HK"/>
    <property type="match status" value="1"/>
</dbReference>
<keyword evidence="8" id="KW-0472">Membrane</keyword>
<evidence type="ECO:0000256" key="1">
    <source>
        <dbReference type="ARBA" id="ARBA00000085"/>
    </source>
</evidence>
<evidence type="ECO:0000313" key="10">
    <source>
        <dbReference type="EMBL" id="ATI42500.1"/>
    </source>
</evidence>
<dbReference type="PANTHER" id="PTHR41523">
    <property type="entry name" value="TWO-COMPONENT SYSTEM SENSOR PROTEIN"/>
    <property type="match status" value="1"/>
</dbReference>
<dbReference type="EC" id="2.7.13.3" evidence="2"/>
<evidence type="ECO:0000256" key="6">
    <source>
        <dbReference type="ARBA" id="ARBA00022777"/>
    </source>
</evidence>
<evidence type="ECO:0000256" key="5">
    <source>
        <dbReference type="ARBA" id="ARBA00022741"/>
    </source>
</evidence>
<dbReference type="Gene3D" id="3.30.565.10">
    <property type="entry name" value="Histidine kinase-like ATPase, C-terminal domain"/>
    <property type="match status" value="1"/>
</dbReference>
<dbReference type="SUPFAM" id="SSF55874">
    <property type="entry name" value="ATPase domain of HSP90 chaperone/DNA topoisomerase II/histidine kinase"/>
    <property type="match status" value="1"/>
</dbReference>
<keyword evidence="5" id="KW-0547">Nucleotide-binding</keyword>